<reference evidence="3 4" key="1">
    <citation type="submission" date="2016-07" db="EMBL/GenBank/DDBJ databases">
        <title>Draft genome of the white-rot fungus Obba rivulosa 3A-2.</title>
        <authorList>
            <consortium name="DOE Joint Genome Institute"/>
            <person name="Miettinen O."/>
            <person name="Riley R."/>
            <person name="Acob R."/>
            <person name="Barry K."/>
            <person name="Cullen D."/>
            <person name="De Vries R."/>
            <person name="Hainaut M."/>
            <person name="Hatakka A."/>
            <person name="Henrissat B."/>
            <person name="Hilden K."/>
            <person name="Kuo R."/>
            <person name="Labutti K."/>
            <person name="Lipzen A."/>
            <person name="Makela M.R."/>
            <person name="Sandor L."/>
            <person name="Spatafora J.W."/>
            <person name="Grigoriev I.V."/>
            <person name="Hibbett D.S."/>
        </authorList>
    </citation>
    <scope>NUCLEOTIDE SEQUENCE [LARGE SCALE GENOMIC DNA]</scope>
    <source>
        <strain evidence="3 4">3A-2</strain>
    </source>
</reference>
<evidence type="ECO:0000313" key="3">
    <source>
        <dbReference type="EMBL" id="OCH93535.1"/>
    </source>
</evidence>
<accession>A0A8E2DPS6</accession>
<name>A0A8E2DPS6_9APHY</name>
<protein>
    <submittedName>
        <fullName evidence="3">Uncharacterized protein</fullName>
    </submittedName>
</protein>
<dbReference type="EMBL" id="KV722354">
    <property type="protein sequence ID" value="OCH93535.1"/>
    <property type="molecule type" value="Genomic_DNA"/>
</dbReference>
<dbReference type="Proteomes" id="UP000250043">
    <property type="component" value="Unassembled WGS sequence"/>
</dbReference>
<proteinExistence type="predicted"/>
<feature type="region of interest" description="Disordered" evidence="1">
    <location>
        <begin position="310"/>
        <end position="342"/>
    </location>
</feature>
<dbReference type="AlphaFoldDB" id="A0A8E2DPS6"/>
<sequence length="342" mass="37206">MDPGVLTTIIALTILAAVVTFVGCVVLFRRRQHKRLERGTKENAAFSIAWEAEAPLLRASNQRNQASSHGERQDSDAMFAGSSSADVAPSAPIPLRPNRLGEIFNFPAMQYPTSYQSPGVRDTPSLDYNEEVSTQPSPLVRIYRSASGYFQAGQGRIPGADAAADPSIKGTRAGYIDLERQVPQLRVPVPKAHRAHHDLPPSPSTSTRILTRNPFRGARSTSTLENLEEALAFTPTSTRSNSSKIQRWWSSIWSDQSPWSSVLGAVMRSPQEPARPDSPDPYVRDSDVFHDSQTLQRSVPLEGNPSSVKVLYDGLGGASNSGRVRPLPTPPSEMAGRPIQGA</sequence>
<organism evidence="3 4">
    <name type="scientific">Obba rivulosa</name>
    <dbReference type="NCBI Taxonomy" id="1052685"/>
    <lineage>
        <taxon>Eukaryota</taxon>
        <taxon>Fungi</taxon>
        <taxon>Dikarya</taxon>
        <taxon>Basidiomycota</taxon>
        <taxon>Agaricomycotina</taxon>
        <taxon>Agaricomycetes</taxon>
        <taxon>Polyporales</taxon>
        <taxon>Gelatoporiaceae</taxon>
        <taxon>Obba</taxon>
    </lineage>
</organism>
<evidence type="ECO:0000256" key="1">
    <source>
        <dbReference type="SAM" id="MobiDB-lite"/>
    </source>
</evidence>
<feature type="transmembrane region" description="Helical" evidence="2">
    <location>
        <begin position="6"/>
        <end position="28"/>
    </location>
</feature>
<feature type="region of interest" description="Disordered" evidence="1">
    <location>
        <begin position="60"/>
        <end position="93"/>
    </location>
</feature>
<keyword evidence="2" id="KW-0812">Transmembrane</keyword>
<evidence type="ECO:0000313" key="4">
    <source>
        <dbReference type="Proteomes" id="UP000250043"/>
    </source>
</evidence>
<keyword evidence="4" id="KW-1185">Reference proteome</keyword>
<feature type="region of interest" description="Disordered" evidence="1">
    <location>
        <begin position="191"/>
        <end position="210"/>
    </location>
</feature>
<keyword evidence="2" id="KW-1133">Transmembrane helix</keyword>
<evidence type="ECO:0000256" key="2">
    <source>
        <dbReference type="SAM" id="Phobius"/>
    </source>
</evidence>
<keyword evidence="2" id="KW-0472">Membrane</keyword>
<gene>
    <name evidence="3" type="ORF">OBBRIDRAFT_308740</name>
</gene>